<proteinExistence type="inferred from homology"/>
<comment type="caution">
    <text evidence="6">The sequence shown here is derived from an EMBL/GenBank/DDBJ whole genome shotgun (WGS) entry which is preliminary data.</text>
</comment>
<dbReference type="InterPro" id="IPR017871">
    <property type="entry name" value="ABC_transporter-like_CS"/>
</dbReference>
<accession>A0A7X4W7K6</accession>
<dbReference type="PROSITE" id="PS50893">
    <property type="entry name" value="ABC_TRANSPORTER_2"/>
    <property type="match status" value="1"/>
</dbReference>
<evidence type="ECO:0000256" key="3">
    <source>
        <dbReference type="ARBA" id="ARBA00022741"/>
    </source>
</evidence>
<dbReference type="InterPro" id="IPR003439">
    <property type="entry name" value="ABC_transporter-like_ATP-bd"/>
</dbReference>
<dbReference type="InterPro" id="IPR003593">
    <property type="entry name" value="AAA+_ATPase"/>
</dbReference>
<organism evidence="6 7">
    <name type="scientific">Photobacterium halotolerans</name>
    <dbReference type="NCBI Taxonomy" id="265726"/>
    <lineage>
        <taxon>Bacteria</taxon>
        <taxon>Pseudomonadati</taxon>
        <taxon>Pseudomonadota</taxon>
        <taxon>Gammaproteobacteria</taxon>
        <taxon>Vibrionales</taxon>
        <taxon>Vibrionaceae</taxon>
        <taxon>Photobacterium</taxon>
    </lineage>
</organism>
<dbReference type="RefSeq" id="WP_161442024.1">
    <property type="nucleotide sequence ID" value="NZ_WXWW01000007.1"/>
</dbReference>
<sequence length="263" mass="29184">MNTVKPSPDTQFHRLGVSIKQLTLSFPGQTAPLFSQLDLTIKAGEWHCILGQSGCGKTTLLRLLADLLPEDVAWQGELSTSDARSISDRVAYMAQQDLLLPWLNVLDNVCFSFRLKRGKASEAVQERAIKLLQRVGLGEKLHARPSQLSGGMRQRVALVRTLIQDKPLVLMDEPFSALDAVTRYKLQDLAAELLVQRTVLLITHDPQEALRLGHHLFLMQGKPGRLARLYVPEGTPPRSINAELAVKQHAIIEQLSGLGEHNV</sequence>
<evidence type="ECO:0000259" key="5">
    <source>
        <dbReference type="PROSITE" id="PS50893"/>
    </source>
</evidence>
<dbReference type="SMART" id="SM00382">
    <property type="entry name" value="AAA"/>
    <property type="match status" value="1"/>
</dbReference>
<dbReference type="Gene3D" id="3.40.50.300">
    <property type="entry name" value="P-loop containing nucleotide triphosphate hydrolases"/>
    <property type="match status" value="1"/>
</dbReference>
<dbReference type="GO" id="GO:0005524">
    <property type="term" value="F:ATP binding"/>
    <property type="evidence" value="ECO:0007669"/>
    <property type="project" value="UniProtKB-KW"/>
</dbReference>
<evidence type="ECO:0000256" key="4">
    <source>
        <dbReference type="ARBA" id="ARBA00022840"/>
    </source>
</evidence>
<reference evidence="6 7" key="1">
    <citation type="submission" date="2017-05" db="EMBL/GenBank/DDBJ databases">
        <title>High clonality and local adaptation shapes Vibrionaceae linages within an endangered oasis.</title>
        <authorList>
            <person name="Vazquez-Rosas-Landa M."/>
        </authorList>
    </citation>
    <scope>NUCLEOTIDE SEQUENCE [LARGE SCALE GENOMIC DNA]</scope>
    <source>
        <strain evidence="6 7">P46_P4S1P180</strain>
    </source>
</reference>
<dbReference type="PANTHER" id="PTHR42788">
    <property type="entry name" value="TAURINE IMPORT ATP-BINDING PROTEIN-RELATED"/>
    <property type="match status" value="1"/>
</dbReference>
<dbReference type="Pfam" id="PF00005">
    <property type="entry name" value="ABC_tran"/>
    <property type="match status" value="1"/>
</dbReference>
<gene>
    <name evidence="6" type="ORF">CAG72_00345</name>
</gene>
<keyword evidence="3" id="KW-0547">Nucleotide-binding</keyword>
<evidence type="ECO:0000256" key="1">
    <source>
        <dbReference type="ARBA" id="ARBA00005417"/>
    </source>
</evidence>
<comment type="similarity">
    <text evidence="1">Belongs to the ABC transporter superfamily.</text>
</comment>
<keyword evidence="2" id="KW-0813">Transport</keyword>
<name>A0A7X4W7K6_9GAMM</name>
<evidence type="ECO:0000313" key="7">
    <source>
        <dbReference type="Proteomes" id="UP000465712"/>
    </source>
</evidence>
<dbReference type="InterPro" id="IPR050166">
    <property type="entry name" value="ABC_transporter_ATP-bind"/>
</dbReference>
<keyword evidence="4 6" id="KW-0067">ATP-binding</keyword>
<dbReference type="AlphaFoldDB" id="A0A7X4W7K6"/>
<dbReference type="EMBL" id="WXWW01000007">
    <property type="protein sequence ID" value="NAW63657.1"/>
    <property type="molecule type" value="Genomic_DNA"/>
</dbReference>
<evidence type="ECO:0000313" key="6">
    <source>
        <dbReference type="EMBL" id="NAW63657.1"/>
    </source>
</evidence>
<dbReference type="InterPro" id="IPR027417">
    <property type="entry name" value="P-loop_NTPase"/>
</dbReference>
<dbReference type="SUPFAM" id="SSF52540">
    <property type="entry name" value="P-loop containing nucleoside triphosphate hydrolases"/>
    <property type="match status" value="1"/>
</dbReference>
<evidence type="ECO:0000256" key="2">
    <source>
        <dbReference type="ARBA" id="ARBA00022448"/>
    </source>
</evidence>
<dbReference type="PROSITE" id="PS00211">
    <property type="entry name" value="ABC_TRANSPORTER_1"/>
    <property type="match status" value="1"/>
</dbReference>
<feature type="domain" description="ABC transporter" evidence="5">
    <location>
        <begin position="17"/>
        <end position="246"/>
    </location>
</feature>
<dbReference type="GO" id="GO:0016887">
    <property type="term" value="F:ATP hydrolysis activity"/>
    <property type="evidence" value="ECO:0007669"/>
    <property type="project" value="InterPro"/>
</dbReference>
<dbReference type="PANTHER" id="PTHR42788:SF19">
    <property type="entry name" value="ALIPHATIC SULFONATES IMPORT ATP-BINDING PROTEIN SSUB 2"/>
    <property type="match status" value="1"/>
</dbReference>
<protein>
    <submittedName>
        <fullName evidence="6">ATP-binding cassette domain-containing protein</fullName>
    </submittedName>
</protein>
<dbReference type="Proteomes" id="UP000465712">
    <property type="component" value="Unassembled WGS sequence"/>
</dbReference>